<proteinExistence type="predicted"/>
<feature type="compositionally biased region" description="Low complexity" evidence="1">
    <location>
        <begin position="86"/>
        <end position="97"/>
    </location>
</feature>
<name>A0ABR2I9T5_9PEZI</name>
<feature type="compositionally biased region" description="Basic and acidic residues" evidence="1">
    <location>
        <begin position="72"/>
        <end position="85"/>
    </location>
</feature>
<feature type="region of interest" description="Disordered" evidence="1">
    <location>
        <begin position="143"/>
        <end position="168"/>
    </location>
</feature>
<gene>
    <name evidence="2" type="ORF">PGQ11_009889</name>
</gene>
<organism evidence="2 3">
    <name type="scientific">Apiospora arundinis</name>
    <dbReference type="NCBI Taxonomy" id="335852"/>
    <lineage>
        <taxon>Eukaryota</taxon>
        <taxon>Fungi</taxon>
        <taxon>Dikarya</taxon>
        <taxon>Ascomycota</taxon>
        <taxon>Pezizomycotina</taxon>
        <taxon>Sordariomycetes</taxon>
        <taxon>Xylariomycetidae</taxon>
        <taxon>Amphisphaeriales</taxon>
        <taxon>Apiosporaceae</taxon>
        <taxon>Apiospora</taxon>
    </lineage>
</organism>
<evidence type="ECO:0000313" key="3">
    <source>
        <dbReference type="Proteomes" id="UP001390339"/>
    </source>
</evidence>
<protein>
    <submittedName>
        <fullName evidence="2">Uncharacterized protein</fullName>
    </submittedName>
</protein>
<evidence type="ECO:0000313" key="2">
    <source>
        <dbReference type="EMBL" id="KAK8859155.1"/>
    </source>
</evidence>
<feature type="compositionally biased region" description="Acidic residues" evidence="1">
    <location>
        <begin position="55"/>
        <end position="65"/>
    </location>
</feature>
<comment type="caution">
    <text evidence="2">The sequence shown here is derived from an EMBL/GenBank/DDBJ whole genome shotgun (WGS) entry which is preliminary data.</text>
</comment>
<feature type="compositionally biased region" description="Low complexity" evidence="1">
    <location>
        <begin position="158"/>
        <end position="168"/>
    </location>
</feature>
<reference evidence="2 3" key="1">
    <citation type="journal article" date="2024" name="IMA Fungus">
        <title>Apiospora arundinis, a panoply of carbohydrate-active enzymes and secondary metabolites.</title>
        <authorList>
            <person name="Sorensen T."/>
            <person name="Petersen C."/>
            <person name="Muurmann A.T."/>
            <person name="Christiansen J.V."/>
            <person name="Brundto M.L."/>
            <person name="Overgaard C.K."/>
            <person name="Boysen A.T."/>
            <person name="Wollenberg R.D."/>
            <person name="Larsen T.O."/>
            <person name="Sorensen J.L."/>
            <person name="Nielsen K.L."/>
            <person name="Sondergaard T.E."/>
        </authorList>
    </citation>
    <scope>NUCLEOTIDE SEQUENCE [LARGE SCALE GENOMIC DNA]</scope>
    <source>
        <strain evidence="2 3">AAU 773</strain>
    </source>
</reference>
<feature type="region of interest" description="Disordered" evidence="1">
    <location>
        <begin position="44"/>
        <end position="120"/>
    </location>
</feature>
<dbReference type="Proteomes" id="UP001390339">
    <property type="component" value="Unassembled WGS sequence"/>
</dbReference>
<sequence>MLREDFFPFIDEVPYYVKKRFGVAASGSVLIKWIYDEYDLYPEEKKATKKKKDDEYETDNEEVEEGNIGVDGYEKKKNDNGRKNDGTSVNNDNNNNEETAESNRSDGGAAAHWTEPSEEYNRRVEEYYNWVIYKPEELPDVQFPWEVEENQEATGGTSSNENSAEASS</sequence>
<accession>A0ABR2I9T5</accession>
<evidence type="ECO:0000256" key="1">
    <source>
        <dbReference type="SAM" id="MobiDB-lite"/>
    </source>
</evidence>
<keyword evidence="3" id="KW-1185">Reference proteome</keyword>
<dbReference type="EMBL" id="JAPCWZ010000006">
    <property type="protein sequence ID" value="KAK8859155.1"/>
    <property type="molecule type" value="Genomic_DNA"/>
</dbReference>
<feature type="compositionally biased region" description="Basic and acidic residues" evidence="1">
    <location>
        <begin position="44"/>
        <end position="54"/>
    </location>
</feature>